<dbReference type="GO" id="GO:0051607">
    <property type="term" value="P:defense response to virus"/>
    <property type="evidence" value="ECO:0007669"/>
    <property type="project" value="UniProtKB-KW"/>
</dbReference>
<dbReference type="EMBL" id="FONT01000002">
    <property type="protein sequence ID" value="SFE51694.1"/>
    <property type="molecule type" value="Genomic_DNA"/>
</dbReference>
<keyword evidence="4" id="KW-0479">Metal-binding</keyword>
<dbReference type="InterPro" id="IPR030931">
    <property type="entry name" value="Group_II_RT_mat"/>
</dbReference>
<feature type="domain" description="Reverse transcriptase" evidence="10">
    <location>
        <begin position="70"/>
        <end position="296"/>
    </location>
</feature>
<dbReference type="InterPro" id="IPR000477">
    <property type="entry name" value="RT_dom"/>
</dbReference>
<evidence type="ECO:0000313" key="11">
    <source>
        <dbReference type="EMBL" id="SFE51694.1"/>
    </source>
</evidence>
<evidence type="ECO:0000256" key="3">
    <source>
        <dbReference type="ARBA" id="ARBA00022695"/>
    </source>
</evidence>
<dbReference type="NCBIfam" id="TIGR04416">
    <property type="entry name" value="group_II_RT_mat"/>
    <property type="match status" value="1"/>
</dbReference>
<evidence type="ECO:0000256" key="2">
    <source>
        <dbReference type="ARBA" id="ARBA00022679"/>
    </source>
</evidence>
<evidence type="ECO:0000256" key="1">
    <source>
        <dbReference type="ARBA" id="ARBA00012493"/>
    </source>
</evidence>
<comment type="catalytic activity">
    <reaction evidence="9">
        <text>DNA(n) + a 2'-deoxyribonucleoside 5'-triphosphate = DNA(n+1) + diphosphate</text>
        <dbReference type="Rhea" id="RHEA:22508"/>
        <dbReference type="Rhea" id="RHEA-COMP:17339"/>
        <dbReference type="Rhea" id="RHEA-COMP:17340"/>
        <dbReference type="ChEBI" id="CHEBI:33019"/>
        <dbReference type="ChEBI" id="CHEBI:61560"/>
        <dbReference type="ChEBI" id="CHEBI:173112"/>
        <dbReference type="EC" id="2.7.7.49"/>
    </reaction>
</comment>
<keyword evidence="2" id="KW-0808">Transferase</keyword>
<dbReference type="RefSeq" id="WP_245757812.1">
    <property type="nucleotide sequence ID" value="NZ_FONT01000002.1"/>
</dbReference>
<accession>A0A1I2B6B7</accession>
<evidence type="ECO:0000313" key="12">
    <source>
        <dbReference type="Proteomes" id="UP000199516"/>
    </source>
</evidence>
<keyword evidence="12" id="KW-1185">Reference proteome</keyword>
<evidence type="ECO:0000259" key="10">
    <source>
        <dbReference type="PROSITE" id="PS50878"/>
    </source>
</evidence>
<comment type="similarity">
    <text evidence="8">Belongs to the bacterial reverse transcriptase family.</text>
</comment>
<dbReference type="GO" id="GO:0003723">
    <property type="term" value="F:RNA binding"/>
    <property type="evidence" value="ECO:0007669"/>
    <property type="project" value="InterPro"/>
</dbReference>
<evidence type="ECO:0000256" key="7">
    <source>
        <dbReference type="ARBA" id="ARBA00023118"/>
    </source>
</evidence>
<sequence>METKGYTGARRDADMDMKEQDGIELIDKVIAGKNLWSAYKKVRKNKGAPGIDGITVYQLKRHMETYYQPLKKKLKEGTYQPQPVKRVAIPKPDGAKRYLGIPCVLDRVVQQAILQVIEPIIDPHFSQKSFGFRKGRNAHQAIKLAEQYYEDGYKVAVDCDLKSYFDTIHHQRVRAYLEEFILDKTVLKLIWKFLRSGILDKDIYIETTEGAPQGGPLSPILANVYLNKLDRELEQRGHRFIRYADDFVIYVKSSRAGERVMQSVTKFIEKDLRLIINQKKSKVCGATSAIFLGFNIQNHMGKSGAGQASRQNSDSNLT</sequence>
<dbReference type="GO" id="GO:0003964">
    <property type="term" value="F:RNA-directed DNA polymerase activity"/>
    <property type="evidence" value="ECO:0007669"/>
    <property type="project" value="UniProtKB-KW"/>
</dbReference>
<dbReference type="PANTHER" id="PTHR34047:SF8">
    <property type="entry name" value="PROTEIN YKFC"/>
    <property type="match status" value="1"/>
</dbReference>
<keyword evidence="7" id="KW-0051">Antiviral defense</keyword>
<dbReference type="SUPFAM" id="SSF56672">
    <property type="entry name" value="DNA/RNA polymerases"/>
    <property type="match status" value="1"/>
</dbReference>
<dbReference type="STRING" id="930128.SAMN05192532_102111"/>
<evidence type="ECO:0000256" key="5">
    <source>
        <dbReference type="ARBA" id="ARBA00022842"/>
    </source>
</evidence>
<name>A0A1I2B6B7_9BACI</name>
<evidence type="ECO:0000256" key="9">
    <source>
        <dbReference type="ARBA" id="ARBA00048173"/>
    </source>
</evidence>
<dbReference type="Gene3D" id="3.30.70.270">
    <property type="match status" value="1"/>
</dbReference>
<dbReference type="EC" id="2.7.7.49" evidence="1"/>
<gene>
    <name evidence="11" type="ORF">SAMN05192532_102111</name>
</gene>
<keyword evidence="3" id="KW-0548">Nucleotidyltransferase</keyword>
<dbReference type="InterPro" id="IPR043128">
    <property type="entry name" value="Rev_trsase/Diguanyl_cyclase"/>
</dbReference>
<dbReference type="CDD" id="cd01651">
    <property type="entry name" value="RT_G2_intron"/>
    <property type="match status" value="1"/>
</dbReference>
<dbReference type="PROSITE" id="PS50878">
    <property type="entry name" value="RT_POL"/>
    <property type="match status" value="1"/>
</dbReference>
<dbReference type="AlphaFoldDB" id="A0A1I2B6B7"/>
<organism evidence="11 12">
    <name type="scientific">Alteribacillus iranensis</name>
    <dbReference type="NCBI Taxonomy" id="930128"/>
    <lineage>
        <taxon>Bacteria</taxon>
        <taxon>Bacillati</taxon>
        <taxon>Bacillota</taxon>
        <taxon>Bacilli</taxon>
        <taxon>Bacillales</taxon>
        <taxon>Bacillaceae</taxon>
        <taxon>Alteribacillus</taxon>
    </lineage>
</organism>
<dbReference type="PRINTS" id="PR00866">
    <property type="entry name" value="RNADNAPOLMS"/>
</dbReference>
<evidence type="ECO:0000256" key="4">
    <source>
        <dbReference type="ARBA" id="ARBA00022723"/>
    </source>
</evidence>
<keyword evidence="5" id="KW-0460">Magnesium</keyword>
<dbReference type="InterPro" id="IPR000123">
    <property type="entry name" value="Reverse_transcriptase_msDNA"/>
</dbReference>
<dbReference type="InterPro" id="IPR051083">
    <property type="entry name" value="GrpII_Intron_Splice-Mob/Def"/>
</dbReference>
<dbReference type="GO" id="GO:0046872">
    <property type="term" value="F:metal ion binding"/>
    <property type="evidence" value="ECO:0007669"/>
    <property type="project" value="UniProtKB-KW"/>
</dbReference>
<evidence type="ECO:0000256" key="6">
    <source>
        <dbReference type="ARBA" id="ARBA00022918"/>
    </source>
</evidence>
<protein>
    <recommendedName>
        <fullName evidence="1">RNA-directed DNA polymerase</fullName>
        <ecNumber evidence="1">2.7.7.49</ecNumber>
    </recommendedName>
</protein>
<dbReference type="PANTHER" id="PTHR34047">
    <property type="entry name" value="NUCLEAR INTRON MATURASE 1, MITOCHONDRIAL-RELATED"/>
    <property type="match status" value="1"/>
</dbReference>
<evidence type="ECO:0000256" key="8">
    <source>
        <dbReference type="ARBA" id="ARBA00034120"/>
    </source>
</evidence>
<dbReference type="Pfam" id="PF00078">
    <property type="entry name" value="RVT_1"/>
    <property type="match status" value="1"/>
</dbReference>
<dbReference type="InterPro" id="IPR043502">
    <property type="entry name" value="DNA/RNA_pol_sf"/>
</dbReference>
<dbReference type="Proteomes" id="UP000199516">
    <property type="component" value="Unassembled WGS sequence"/>
</dbReference>
<reference evidence="11 12" key="1">
    <citation type="submission" date="2016-10" db="EMBL/GenBank/DDBJ databases">
        <authorList>
            <person name="de Groot N.N."/>
        </authorList>
    </citation>
    <scope>NUCLEOTIDE SEQUENCE [LARGE SCALE GENOMIC DNA]</scope>
    <source>
        <strain evidence="11 12">DSM 23995</strain>
    </source>
</reference>
<keyword evidence="6 11" id="KW-0695">RNA-directed DNA polymerase</keyword>
<proteinExistence type="inferred from homology"/>